<dbReference type="Proteomes" id="UP001153954">
    <property type="component" value="Unassembled WGS sequence"/>
</dbReference>
<keyword evidence="2" id="KW-1185">Reference proteome</keyword>
<organism evidence="1 2">
    <name type="scientific">Euphydryas editha</name>
    <name type="common">Edith's checkerspot</name>
    <dbReference type="NCBI Taxonomy" id="104508"/>
    <lineage>
        <taxon>Eukaryota</taxon>
        <taxon>Metazoa</taxon>
        <taxon>Ecdysozoa</taxon>
        <taxon>Arthropoda</taxon>
        <taxon>Hexapoda</taxon>
        <taxon>Insecta</taxon>
        <taxon>Pterygota</taxon>
        <taxon>Neoptera</taxon>
        <taxon>Endopterygota</taxon>
        <taxon>Lepidoptera</taxon>
        <taxon>Glossata</taxon>
        <taxon>Ditrysia</taxon>
        <taxon>Papilionoidea</taxon>
        <taxon>Nymphalidae</taxon>
        <taxon>Nymphalinae</taxon>
        <taxon>Euphydryas</taxon>
    </lineage>
</organism>
<dbReference type="AlphaFoldDB" id="A0AAU9TEI7"/>
<gene>
    <name evidence="1" type="ORF">EEDITHA_LOCUS2454</name>
</gene>
<sequence>MQLKYLCSDLDNNIDNDDVTATIPKDIISMMERILVGAPEDEPYHISGVRRPGAVYRCQPGYRGYPSEDSANPLQMCSLMEFDKNRSK</sequence>
<evidence type="ECO:0000313" key="1">
    <source>
        <dbReference type="EMBL" id="CAH2086029.1"/>
    </source>
</evidence>
<name>A0AAU9TEI7_EUPED</name>
<accession>A0AAU9TEI7</accession>
<dbReference type="EMBL" id="CAKOGL010000005">
    <property type="protein sequence ID" value="CAH2086029.1"/>
    <property type="molecule type" value="Genomic_DNA"/>
</dbReference>
<protein>
    <submittedName>
        <fullName evidence="1">Uncharacterized protein</fullName>
    </submittedName>
</protein>
<reference evidence="1" key="1">
    <citation type="submission" date="2022-03" db="EMBL/GenBank/DDBJ databases">
        <authorList>
            <person name="Tunstrom K."/>
        </authorList>
    </citation>
    <scope>NUCLEOTIDE SEQUENCE</scope>
</reference>
<evidence type="ECO:0000313" key="2">
    <source>
        <dbReference type="Proteomes" id="UP001153954"/>
    </source>
</evidence>
<comment type="caution">
    <text evidence="1">The sequence shown here is derived from an EMBL/GenBank/DDBJ whole genome shotgun (WGS) entry which is preliminary data.</text>
</comment>
<proteinExistence type="predicted"/>